<dbReference type="SMART" id="SM00717">
    <property type="entry name" value="SANT"/>
    <property type="match status" value="1"/>
</dbReference>
<evidence type="ECO:0000259" key="8">
    <source>
        <dbReference type="PROSITE" id="PS51156"/>
    </source>
</evidence>
<feature type="compositionally biased region" description="Acidic residues" evidence="7">
    <location>
        <begin position="386"/>
        <end position="395"/>
    </location>
</feature>
<dbReference type="GO" id="GO:0042826">
    <property type="term" value="F:histone deacetylase binding"/>
    <property type="evidence" value="ECO:0007669"/>
    <property type="project" value="TreeGrafter"/>
</dbReference>
<dbReference type="AlphaFoldDB" id="A0AAV6GQ52"/>
<feature type="region of interest" description="Disordered" evidence="7">
    <location>
        <begin position="181"/>
        <end position="210"/>
    </location>
</feature>
<comment type="subcellular location">
    <subcellularLocation>
        <location evidence="1">Nucleus</location>
    </subcellularLocation>
</comment>
<dbReference type="InterPro" id="IPR040138">
    <property type="entry name" value="MIER/MTA"/>
</dbReference>
<dbReference type="InterPro" id="IPR001005">
    <property type="entry name" value="SANT/Myb"/>
</dbReference>
<keyword evidence="6" id="KW-0539">Nucleus</keyword>
<dbReference type="FunFam" id="1.10.10.60:FF:000025">
    <property type="entry name" value="Mesoderm induction early response 1, transcriptional regulator"/>
    <property type="match status" value="1"/>
</dbReference>
<dbReference type="CDD" id="cd11661">
    <property type="entry name" value="SANT_MTA3_like"/>
    <property type="match status" value="1"/>
</dbReference>
<proteinExistence type="predicted"/>
<accession>A0AAV6GQ52</accession>
<sequence>MSSLLVKRNGNRWLSEDFYNIRAFHSPAQKRNGGVGSMGSGDPSRCMSYFLSWGNEEQVSATTTTKSLARVLRRRGVLQTGALEMASHPHTGREMPLEELLALYGYDMPDALIQQQRQPGALTVGLPDITLNKDHLSKDLFSREDDGEEEVQSLADDLTPSVASDNSDILQCRLRAHSLTSGDKDISVSSSDEDDGSDSASVPSNDSHKDIMVGPQYQATIPPLSMFSYQDRAYESEDQLLWTPEVLAPSDVEKFLLLAQRRWGQGQHEDAMATDIVKDNEQVLYELVKCNFNAEEALRRLHFNVKVFNEELCAWSEEECRNFEHGYRVHGKNFHLIQANKVRTRSVGECVEYYYLWKKSDRHDFFIQQTTRLGRRKYNIQSGNIDDGEQDGEVAELERSSSSNSHSSSHTSTGQSNTPSPSPDLEKQEESQGRPRRKRTARFLLKP</sequence>
<evidence type="ECO:0000256" key="4">
    <source>
        <dbReference type="ARBA" id="ARBA00023015"/>
    </source>
</evidence>
<dbReference type="PANTHER" id="PTHR10865">
    <property type="entry name" value="METASTASIS-ASSOCIATED PROTEIN AND MESODERM INDUCTION EARLY RESPONSE PROTEIN"/>
    <property type="match status" value="1"/>
</dbReference>
<feature type="compositionally biased region" description="Basic and acidic residues" evidence="7">
    <location>
        <begin position="424"/>
        <end position="433"/>
    </location>
</feature>
<feature type="compositionally biased region" description="Low complexity" evidence="7">
    <location>
        <begin position="400"/>
        <end position="418"/>
    </location>
</feature>
<dbReference type="PANTHER" id="PTHR10865:SF27">
    <property type="entry name" value="MESODERM INDUCTION EARLY RESPONSE PROTEIN 2"/>
    <property type="match status" value="1"/>
</dbReference>
<feature type="domain" description="SANT" evidence="9">
    <location>
        <begin position="310"/>
        <end position="362"/>
    </location>
</feature>
<dbReference type="Pfam" id="PF01448">
    <property type="entry name" value="ELM2"/>
    <property type="match status" value="1"/>
</dbReference>
<dbReference type="InterPro" id="IPR009057">
    <property type="entry name" value="Homeodomain-like_sf"/>
</dbReference>
<evidence type="ECO:0000256" key="3">
    <source>
        <dbReference type="ARBA" id="ARBA00022553"/>
    </source>
</evidence>
<reference evidence="10" key="1">
    <citation type="submission" date="2020-10" db="EMBL/GenBank/DDBJ databases">
        <title>Chromosome-scale genome assembly of the Allis shad, Alosa alosa.</title>
        <authorList>
            <person name="Margot Z."/>
            <person name="Christophe K."/>
            <person name="Cabau C."/>
            <person name="Louis A."/>
            <person name="Berthelot C."/>
            <person name="Parey E."/>
            <person name="Roest Crollius H."/>
            <person name="Montfort J."/>
            <person name="Robinson-Rechavi M."/>
            <person name="Bucao C."/>
            <person name="Bouchez O."/>
            <person name="Gislard M."/>
            <person name="Lluch J."/>
            <person name="Milhes M."/>
            <person name="Lampietro C."/>
            <person name="Lopez Roques C."/>
            <person name="Donnadieu C."/>
            <person name="Braasch I."/>
            <person name="Desvignes T."/>
            <person name="Postlethwait J."/>
            <person name="Bobe J."/>
            <person name="Guiguen Y."/>
        </authorList>
    </citation>
    <scope>NUCLEOTIDE SEQUENCE</scope>
    <source>
        <strain evidence="10">M-15738</strain>
        <tissue evidence="10">Blood</tissue>
    </source>
</reference>
<dbReference type="SUPFAM" id="SSF46689">
    <property type="entry name" value="Homeodomain-like"/>
    <property type="match status" value="1"/>
</dbReference>
<dbReference type="Gene3D" id="1.10.10.60">
    <property type="entry name" value="Homeodomain-like"/>
    <property type="match status" value="1"/>
</dbReference>
<dbReference type="GO" id="GO:0000122">
    <property type="term" value="P:negative regulation of transcription by RNA polymerase II"/>
    <property type="evidence" value="ECO:0007669"/>
    <property type="project" value="TreeGrafter"/>
</dbReference>
<dbReference type="PROSITE" id="PS51156">
    <property type="entry name" value="ELM2"/>
    <property type="match status" value="1"/>
</dbReference>
<evidence type="ECO:0000256" key="7">
    <source>
        <dbReference type="SAM" id="MobiDB-lite"/>
    </source>
</evidence>
<evidence type="ECO:0008006" key="12">
    <source>
        <dbReference type="Google" id="ProtNLM"/>
    </source>
</evidence>
<keyword evidence="11" id="KW-1185">Reference proteome</keyword>
<keyword evidence="4" id="KW-0805">Transcription regulation</keyword>
<evidence type="ECO:0000313" key="11">
    <source>
        <dbReference type="Proteomes" id="UP000823561"/>
    </source>
</evidence>
<evidence type="ECO:0000256" key="1">
    <source>
        <dbReference type="ARBA" id="ARBA00004123"/>
    </source>
</evidence>
<dbReference type="EMBL" id="JADWDJ010000009">
    <property type="protein sequence ID" value="KAG5275840.1"/>
    <property type="molecule type" value="Genomic_DNA"/>
</dbReference>
<dbReference type="InterPro" id="IPR017884">
    <property type="entry name" value="SANT_dom"/>
</dbReference>
<comment type="caution">
    <text evidence="10">The sequence shown here is derived from an EMBL/GenBank/DDBJ whole genome shotgun (WGS) entry which is preliminary data.</text>
</comment>
<feature type="region of interest" description="Disordered" evidence="7">
    <location>
        <begin position="381"/>
        <end position="447"/>
    </location>
</feature>
<keyword evidence="2" id="KW-0678">Repressor</keyword>
<keyword evidence="3" id="KW-0597">Phosphoprotein</keyword>
<dbReference type="GO" id="GO:0005654">
    <property type="term" value="C:nucleoplasm"/>
    <property type="evidence" value="ECO:0007669"/>
    <property type="project" value="TreeGrafter"/>
</dbReference>
<evidence type="ECO:0000313" key="10">
    <source>
        <dbReference type="EMBL" id="KAG5275840.1"/>
    </source>
</evidence>
<evidence type="ECO:0000259" key="9">
    <source>
        <dbReference type="PROSITE" id="PS51293"/>
    </source>
</evidence>
<dbReference type="SMART" id="SM01189">
    <property type="entry name" value="ELM2"/>
    <property type="match status" value="1"/>
</dbReference>
<keyword evidence="5" id="KW-0804">Transcription</keyword>
<dbReference type="GO" id="GO:0003714">
    <property type="term" value="F:transcription corepressor activity"/>
    <property type="evidence" value="ECO:0007669"/>
    <property type="project" value="TreeGrafter"/>
</dbReference>
<dbReference type="GO" id="GO:0032991">
    <property type="term" value="C:protein-containing complex"/>
    <property type="evidence" value="ECO:0007669"/>
    <property type="project" value="UniProtKB-ARBA"/>
</dbReference>
<evidence type="ECO:0000256" key="6">
    <source>
        <dbReference type="ARBA" id="ARBA00023242"/>
    </source>
</evidence>
<feature type="domain" description="ELM2" evidence="8">
    <location>
        <begin position="209"/>
        <end position="305"/>
    </location>
</feature>
<dbReference type="Proteomes" id="UP000823561">
    <property type="component" value="Chromosome 9"/>
</dbReference>
<dbReference type="InterPro" id="IPR000949">
    <property type="entry name" value="ELM2_dom"/>
</dbReference>
<name>A0AAV6GQ52_9TELE</name>
<evidence type="ECO:0000256" key="5">
    <source>
        <dbReference type="ARBA" id="ARBA00023163"/>
    </source>
</evidence>
<gene>
    <name evidence="10" type="ORF">AALO_G00125140</name>
</gene>
<dbReference type="Pfam" id="PF00249">
    <property type="entry name" value="Myb_DNA-binding"/>
    <property type="match status" value="1"/>
</dbReference>
<evidence type="ECO:0000256" key="2">
    <source>
        <dbReference type="ARBA" id="ARBA00022491"/>
    </source>
</evidence>
<dbReference type="FunFam" id="4.10.1240.50:FF:000005">
    <property type="entry name" value="Mesoderm induction early response protein 3"/>
    <property type="match status" value="1"/>
</dbReference>
<organism evidence="10 11">
    <name type="scientific">Alosa alosa</name>
    <name type="common">allis shad</name>
    <dbReference type="NCBI Taxonomy" id="278164"/>
    <lineage>
        <taxon>Eukaryota</taxon>
        <taxon>Metazoa</taxon>
        <taxon>Chordata</taxon>
        <taxon>Craniata</taxon>
        <taxon>Vertebrata</taxon>
        <taxon>Euteleostomi</taxon>
        <taxon>Actinopterygii</taxon>
        <taxon>Neopterygii</taxon>
        <taxon>Teleostei</taxon>
        <taxon>Clupei</taxon>
        <taxon>Clupeiformes</taxon>
        <taxon>Clupeoidei</taxon>
        <taxon>Clupeidae</taxon>
        <taxon>Alosa</taxon>
    </lineage>
</organism>
<protein>
    <recommendedName>
        <fullName evidence="12">Mesoderm induction early response 1, family member 2</fullName>
    </recommendedName>
</protein>
<dbReference type="PROSITE" id="PS51293">
    <property type="entry name" value="SANT"/>
    <property type="match status" value="1"/>
</dbReference>
<dbReference type="Gene3D" id="4.10.1240.50">
    <property type="match status" value="1"/>
</dbReference>